<keyword evidence="2" id="KW-0597">Phosphoprotein</keyword>
<dbReference type="InterPro" id="IPR020806">
    <property type="entry name" value="PKS_PP-bd"/>
</dbReference>
<dbReference type="InterPro" id="IPR025110">
    <property type="entry name" value="AMP-bd_C"/>
</dbReference>
<dbReference type="Pfam" id="PF13193">
    <property type="entry name" value="AMP-binding_C"/>
    <property type="match status" value="1"/>
</dbReference>
<evidence type="ECO:0000256" key="2">
    <source>
        <dbReference type="ARBA" id="ARBA00022553"/>
    </source>
</evidence>
<keyword evidence="1" id="KW-0596">Phosphopantetheine</keyword>
<feature type="domain" description="Carrier" evidence="3">
    <location>
        <begin position="323"/>
        <end position="409"/>
    </location>
</feature>
<dbReference type="RefSeq" id="WP_367845709.1">
    <property type="nucleotide sequence ID" value="NZ_JBFOHL010000013.1"/>
</dbReference>
<accession>A0ABV3QU51</accession>
<reference evidence="4 5" key="1">
    <citation type="submission" date="2024-06" db="EMBL/GenBank/DDBJ databases">
        <authorList>
            <person name="Woo H."/>
        </authorList>
    </citation>
    <scope>NUCLEOTIDE SEQUENCE [LARGE SCALE GENOMIC DNA]</scope>
    <source>
        <strain evidence="4 5">S2-g</strain>
    </source>
</reference>
<dbReference type="EMBL" id="JBFOHL010000013">
    <property type="protein sequence ID" value="MEW9625418.1"/>
    <property type="molecule type" value="Genomic_DNA"/>
</dbReference>
<comment type="caution">
    <text evidence="4">The sequence shown here is derived from an EMBL/GenBank/DDBJ whole genome shotgun (WGS) entry which is preliminary data.</text>
</comment>
<dbReference type="InterPro" id="IPR009081">
    <property type="entry name" value="PP-bd_ACP"/>
</dbReference>
<dbReference type="Gene3D" id="3.40.50.980">
    <property type="match status" value="1"/>
</dbReference>
<dbReference type="Pfam" id="PF00550">
    <property type="entry name" value="PP-binding"/>
    <property type="match status" value="1"/>
</dbReference>
<evidence type="ECO:0000313" key="4">
    <source>
        <dbReference type="EMBL" id="MEW9625418.1"/>
    </source>
</evidence>
<dbReference type="SUPFAM" id="SSF56801">
    <property type="entry name" value="Acetyl-CoA synthetase-like"/>
    <property type="match status" value="1"/>
</dbReference>
<evidence type="ECO:0000313" key="5">
    <source>
        <dbReference type="Proteomes" id="UP001556170"/>
    </source>
</evidence>
<dbReference type="Gene3D" id="2.30.38.10">
    <property type="entry name" value="Luciferase, Domain 3"/>
    <property type="match status" value="1"/>
</dbReference>
<keyword evidence="5" id="KW-1185">Reference proteome</keyword>
<sequence length="416" mass="44884">ADDRLLAVTTLSFDIAVLELLGPLGVGGEVVLASREQAMDGEALQALLAQHAITLMQATPATWRMLLQAGWQGGASFRALCGGEALAPDLAAALLPRCGEVWNLYGPTETTVWSTCAKLEKDRPVRIGTPIANTTVWVLDERRQPCPLGVPGELWIGGAGVALGYLHRPELTAERFVADPFSGEPGARLYRTGDRGRWHPDGSLEHLGRADFQIKLRGFRIEPGEIESIAREDAAVADAAAVVCELGANDQRLVLYVAAAEAEATLLPRLRSALQAQLPGYMRPQHLVRLEAFPQTPNGKLDRKALPLPVAATDDRDTVPRTEDSDPRRRYLGQVWRELIGVATVAPHDNFFDVGGHSLLAVELAARVQRETGVRLNLLDIASSTLAALAGQLPAPTAAGRNGHFGHRLQRLLGLR</sequence>
<dbReference type="InterPro" id="IPR000873">
    <property type="entry name" value="AMP-dep_synth/lig_dom"/>
</dbReference>
<dbReference type="PROSITE" id="PS50075">
    <property type="entry name" value="CARRIER"/>
    <property type="match status" value="1"/>
</dbReference>
<dbReference type="InterPro" id="IPR036736">
    <property type="entry name" value="ACP-like_sf"/>
</dbReference>
<organism evidence="4 5">
    <name type="scientific">Rhodanobacter geophilus</name>
    <dbReference type="NCBI Taxonomy" id="3162488"/>
    <lineage>
        <taxon>Bacteria</taxon>
        <taxon>Pseudomonadati</taxon>
        <taxon>Pseudomonadota</taxon>
        <taxon>Gammaproteobacteria</taxon>
        <taxon>Lysobacterales</taxon>
        <taxon>Rhodanobacteraceae</taxon>
        <taxon>Rhodanobacter</taxon>
    </lineage>
</organism>
<proteinExistence type="predicted"/>
<name>A0ABV3QU51_9GAMM</name>
<dbReference type="Gene3D" id="3.30.300.30">
    <property type="match status" value="1"/>
</dbReference>
<dbReference type="PROSITE" id="PS00012">
    <property type="entry name" value="PHOSPHOPANTETHEINE"/>
    <property type="match status" value="1"/>
</dbReference>
<evidence type="ECO:0000256" key="1">
    <source>
        <dbReference type="ARBA" id="ARBA00022450"/>
    </source>
</evidence>
<protein>
    <submittedName>
        <fullName evidence="4">Non-ribosomal peptide synthetase</fullName>
    </submittedName>
</protein>
<dbReference type="InterPro" id="IPR029058">
    <property type="entry name" value="AB_hydrolase_fold"/>
</dbReference>
<dbReference type="PANTHER" id="PTHR45527:SF1">
    <property type="entry name" value="FATTY ACID SYNTHASE"/>
    <property type="match status" value="1"/>
</dbReference>
<gene>
    <name evidence="4" type="ORF">ABQJ56_14410</name>
</gene>
<dbReference type="InterPro" id="IPR006162">
    <property type="entry name" value="Ppantetheine_attach_site"/>
</dbReference>
<dbReference type="Pfam" id="PF00501">
    <property type="entry name" value="AMP-binding"/>
    <property type="match status" value="1"/>
</dbReference>
<dbReference type="SUPFAM" id="SSF47336">
    <property type="entry name" value="ACP-like"/>
    <property type="match status" value="1"/>
</dbReference>
<evidence type="ECO:0000259" key="3">
    <source>
        <dbReference type="PROSITE" id="PS50075"/>
    </source>
</evidence>
<dbReference type="SMART" id="SM00823">
    <property type="entry name" value="PKS_PP"/>
    <property type="match status" value="1"/>
</dbReference>
<dbReference type="Proteomes" id="UP001556170">
    <property type="component" value="Unassembled WGS sequence"/>
</dbReference>
<dbReference type="InterPro" id="IPR045851">
    <property type="entry name" value="AMP-bd_C_sf"/>
</dbReference>
<feature type="non-terminal residue" evidence="4">
    <location>
        <position position="1"/>
    </location>
</feature>
<dbReference type="PANTHER" id="PTHR45527">
    <property type="entry name" value="NONRIBOSOMAL PEPTIDE SYNTHETASE"/>
    <property type="match status" value="1"/>
</dbReference>
<dbReference type="Gene3D" id="3.40.50.1820">
    <property type="entry name" value="alpha/beta hydrolase"/>
    <property type="match status" value="1"/>
</dbReference>